<dbReference type="RefSeq" id="WP_043904860.1">
    <property type="nucleotide sequence ID" value="NZ_CM002692.1"/>
</dbReference>
<sequence>MKLPICCKCHYSFRWRSSIKVLFGWKRLICPNCKTKLYPTTESRQKASFAFSLSLLVLLLLPSFGVSFPWTVIIYFVLVASTMALLPFFYTFVDEEEPLW</sequence>
<keyword evidence="1" id="KW-0812">Transmembrane</keyword>
<keyword evidence="1" id="KW-0472">Membrane</keyword>
<dbReference type="EMBL" id="AOTZ01000005">
    <property type="protein sequence ID" value="EZP76760.1"/>
    <property type="molecule type" value="Genomic_DNA"/>
</dbReference>
<name>A0ABC9VE83_9BACL</name>
<evidence type="ECO:0000256" key="1">
    <source>
        <dbReference type="SAM" id="Phobius"/>
    </source>
</evidence>
<feature type="transmembrane region" description="Helical" evidence="1">
    <location>
        <begin position="47"/>
        <end position="66"/>
    </location>
</feature>
<comment type="caution">
    <text evidence="2">The sequence shown here is derived from an EMBL/GenBank/DDBJ whole genome shotgun (WGS) entry which is preliminary data.</text>
</comment>
<keyword evidence="3" id="KW-1185">Reference proteome</keyword>
<evidence type="ECO:0000313" key="3">
    <source>
        <dbReference type="Proteomes" id="UP000023566"/>
    </source>
</evidence>
<reference evidence="2 3" key="1">
    <citation type="journal article" date="2014" name="Appl. Microbiol. Biotechnol.">
        <title>Transformable facultative thermophile Geobacillus stearothermophilus NUB3621 as a host strain for metabolic engineering.</title>
        <authorList>
            <person name="Blanchard K."/>
            <person name="Robic S."/>
            <person name="Matsumura I."/>
        </authorList>
    </citation>
    <scope>NUCLEOTIDE SEQUENCE [LARGE SCALE GENOMIC DNA]</scope>
    <source>
        <strain evidence="2 3">NUB3621</strain>
    </source>
</reference>
<dbReference type="AlphaFoldDB" id="A0ABC9VE83"/>
<dbReference type="InterPro" id="IPR026369">
    <property type="entry name" value="CxxC_20_CxxC"/>
</dbReference>
<gene>
    <name evidence="2" type="ORF">H839_09198</name>
</gene>
<keyword evidence="1" id="KW-1133">Transmembrane helix</keyword>
<protein>
    <recommendedName>
        <fullName evidence="4">CXXC-20-CXXC protein</fullName>
    </recommendedName>
</protein>
<evidence type="ECO:0008006" key="4">
    <source>
        <dbReference type="Google" id="ProtNLM"/>
    </source>
</evidence>
<organism evidence="2 3">
    <name type="scientific">Parageobacillus genomosp. 1</name>
    <dbReference type="NCBI Taxonomy" id="1295642"/>
    <lineage>
        <taxon>Bacteria</taxon>
        <taxon>Bacillati</taxon>
        <taxon>Bacillota</taxon>
        <taxon>Bacilli</taxon>
        <taxon>Bacillales</taxon>
        <taxon>Anoxybacillaceae</taxon>
        <taxon>Parageobacillus</taxon>
    </lineage>
</organism>
<proteinExistence type="predicted"/>
<evidence type="ECO:0000313" key="2">
    <source>
        <dbReference type="EMBL" id="EZP76760.1"/>
    </source>
</evidence>
<accession>A0ABC9VE83</accession>
<dbReference type="NCBIfam" id="TIGR04104">
    <property type="entry name" value="cxxc_20_cxxc"/>
    <property type="match status" value="1"/>
</dbReference>
<dbReference type="Proteomes" id="UP000023566">
    <property type="component" value="Chromosome"/>
</dbReference>
<feature type="transmembrane region" description="Helical" evidence="1">
    <location>
        <begin position="72"/>
        <end position="93"/>
    </location>
</feature>